<feature type="transmembrane region" description="Helical" evidence="1">
    <location>
        <begin position="386"/>
        <end position="404"/>
    </location>
</feature>
<keyword evidence="1" id="KW-1133">Transmembrane helix</keyword>
<reference evidence="3 4" key="1">
    <citation type="submission" date="2016-10" db="EMBL/GenBank/DDBJ databases">
        <authorList>
            <person name="de Groot N.N."/>
        </authorList>
    </citation>
    <scope>NUCLEOTIDE SEQUENCE [LARGE SCALE GENOMIC DNA]</scope>
    <source>
        <strain evidence="3 4">CGMCC 1.10457</strain>
    </source>
</reference>
<dbReference type="InterPro" id="IPR046477">
    <property type="entry name" value="DUF6798"/>
</dbReference>
<accession>A0A1I6KG88</accession>
<feature type="transmembrane region" description="Helical" evidence="1">
    <location>
        <begin position="178"/>
        <end position="205"/>
    </location>
</feature>
<dbReference type="RefSeq" id="WP_143117629.1">
    <property type="nucleotide sequence ID" value="NZ_FOZK01000001.1"/>
</dbReference>
<evidence type="ECO:0000313" key="4">
    <source>
        <dbReference type="Proteomes" id="UP000199062"/>
    </source>
</evidence>
<keyword evidence="1" id="KW-0812">Transmembrane</keyword>
<feature type="transmembrane region" description="Helical" evidence="1">
    <location>
        <begin position="17"/>
        <end position="34"/>
    </location>
</feature>
<evidence type="ECO:0000313" key="3">
    <source>
        <dbReference type="EMBL" id="SFR90164.1"/>
    </source>
</evidence>
<feature type="transmembrane region" description="Helical" evidence="1">
    <location>
        <begin position="79"/>
        <end position="104"/>
    </location>
</feature>
<feature type="transmembrane region" description="Helical" evidence="1">
    <location>
        <begin position="356"/>
        <end position="374"/>
    </location>
</feature>
<feature type="domain" description="DUF6798" evidence="2">
    <location>
        <begin position="425"/>
        <end position="479"/>
    </location>
</feature>
<dbReference type="EMBL" id="FOZK01000001">
    <property type="protein sequence ID" value="SFR90164.1"/>
    <property type="molecule type" value="Genomic_DNA"/>
</dbReference>
<feature type="transmembrane region" description="Helical" evidence="1">
    <location>
        <begin position="317"/>
        <end position="336"/>
    </location>
</feature>
<evidence type="ECO:0000259" key="2">
    <source>
        <dbReference type="Pfam" id="PF20604"/>
    </source>
</evidence>
<feature type="transmembrane region" description="Helical" evidence="1">
    <location>
        <begin position="124"/>
        <end position="146"/>
    </location>
</feature>
<keyword evidence="4" id="KW-1185">Reference proteome</keyword>
<name>A0A1I6KG88_9EURY</name>
<keyword evidence="1" id="KW-0472">Membrane</keyword>
<gene>
    <name evidence="3" type="ORF">SAMN05216559_0757</name>
</gene>
<evidence type="ECO:0000256" key="1">
    <source>
        <dbReference type="SAM" id="Phobius"/>
    </source>
</evidence>
<protein>
    <recommendedName>
        <fullName evidence="2">DUF6798 domain-containing protein</fullName>
    </recommendedName>
</protein>
<sequence>MSTGYFPDYITDTSRDTLLLTGVLLATFLLGFAIRGPLYQFGLNDHNEQLIVVYRFIDSSYLATDFVLNQKTRPASPRYLFGFLVGTISSGLGVKLAYFVLHLLSTVGILSSVFYLGREIFDDWIVGTAMVGTLLLPVTGDVSLGGNSLVGRYLLPSHLADAMALLGIICAYKRKYFWGFAILGLTSIIHASIGSWITGIVIVAITAREYDCLDGFEGLRRKVRALIVQLPWQPLLLYVLIAFAGLYRVIASNLDTTVSADTVWILAYFRHPHHYVPSSWPLVEIVEYVSVVALALALYTVARRNERRLFGDRESEVFALTFFVTAISVMGVGGFLFTEVVRLDFVVKLQPFHIDYYPKVLAFGLLVAGIRLSIDRVVSSTVSTNAALAVLFLLSASLVGTHVASHGVNGQMVVDGPTYSEESGSYEWIRENTPEESTIITPPSIRTARLGTDRAIVADYKTFVFTPEGIAGWKDRLDALCGTELQSFGECEYDQLSSEEIVGISQKYGACYLMVSSERLYEKFDLRYEDEEYRVYYVSGSEACD</sequence>
<feature type="transmembrane region" description="Helical" evidence="1">
    <location>
        <begin position="226"/>
        <end position="250"/>
    </location>
</feature>
<dbReference type="AlphaFoldDB" id="A0A1I6KG88"/>
<dbReference type="Proteomes" id="UP000199062">
    <property type="component" value="Unassembled WGS sequence"/>
</dbReference>
<dbReference type="Pfam" id="PF20604">
    <property type="entry name" value="DUF6798"/>
    <property type="match status" value="1"/>
</dbReference>
<feature type="transmembrane region" description="Helical" evidence="1">
    <location>
        <begin position="153"/>
        <end position="172"/>
    </location>
</feature>
<feature type="transmembrane region" description="Helical" evidence="1">
    <location>
        <begin position="285"/>
        <end position="302"/>
    </location>
</feature>
<organism evidence="3 4">
    <name type="scientific">Halomicrobium zhouii</name>
    <dbReference type="NCBI Taxonomy" id="767519"/>
    <lineage>
        <taxon>Archaea</taxon>
        <taxon>Methanobacteriati</taxon>
        <taxon>Methanobacteriota</taxon>
        <taxon>Stenosarchaea group</taxon>
        <taxon>Halobacteria</taxon>
        <taxon>Halobacteriales</taxon>
        <taxon>Haloarculaceae</taxon>
        <taxon>Halomicrobium</taxon>
    </lineage>
</organism>
<proteinExistence type="predicted"/>